<sequence>MKEGQLSFQEYYSKANSHCFGCGYSNHDGLHIKSYWSDEERQIAKACFVPDGKYTGGYPGFVYGGLIAAVLDCHGNGTAYAAGCKFFKVPLQSTDPFRYVTASLNIDFLRPTPMGCELELLAEVVEVTPKKVVMNLNVIANGMETVKCRMVSVLLRK</sequence>
<dbReference type="Proteomes" id="UP000254263">
    <property type="component" value="Unassembled WGS sequence"/>
</dbReference>
<dbReference type="CDD" id="cd03443">
    <property type="entry name" value="PaaI_thioesterase"/>
    <property type="match status" value="1"/>
</dbReference>
<dbReference type="InterPro" id="IPR029069">
    <property type="entry name" value="HotDog_dom_sf"/>
</dbReference>
<evidence type="ECO:0000259" key="1">
    <source>
        <dbReference type="Pfam" id="PF03061"/>
    </source>
</evidence>
<feature type="domain" description="Thioesterase" evidence="1">
    <location>
        <begin position="60"/>
        <end position="145"/>
    </location>
</feature>
<protein>
    <submittedName>
        <fullName evidence="2">Thioesterase superfamily</fullName>
    </submittedName>
</protein>
<dbReference type="InterPro" id="IPR006683">
    <property type="entry name" value="Thioestr_dom"/>
</dbReference>
<reference evidence="2 3" key="1">
    <citation type="submission" date="2018-06" db="EMBL/GenBank/DDBJ databases">
        <authorList>
            <consortium name="Pathogen Informatics"/>
            <person name="Doyle S."/>
        </authorList>
    </citation>
    <scope>NUCLEOTIDE SEQUENCE [LARGE SCALE GENOMIC DNA]</scope>
    <source>
        <strain evidence="2 3">NCTC13100</strain>
    </source>
</reference>
<dbReference type="SUPFAM" id="SSF54637">
    <property type="entry name" value="Thioesterase/thiol ester dehydrase-isomerase"/>
    <property type="match status" value="1"/>
</dbReference>
<organism evidence="2 3">
    <name type="scientific">Porphyromonas macacae</name>
    <dbReference type="NCBI Taxonomy" id="28115"/>
    <lineage>
        <taxon>Bacteria</taxon>
        <taxon>Pseudomonadati</taxon>
        <taxon>Bacteroidota</taxon>
        <taxon>Bacteroidia</taxon>
        <taxon>Bacteroidales</taxon>
        <taxon>Porphyromonadaceae</taxon>
        <taxon>Porphyromonas</taxon>
    </lineage>
</organism>
<dbReference type="AlphaFoldDB" id="A0A379DKU4"/>
<evidence type="ECO:0000313" key="2">
    <source>
        <dbReference type="EMBL" id="SUB78574.1"/>
    </source>
</evidence>
<dbReference type="EMBL" id="UGTI01000001">
    <property type="protein sequence ID" value="SUB78574.1"/>
    <property type="molecule type" value="Genomic_DNA"/>
</dbReference>
<proteinExistence type="predicted"/>
<gene>
    <name evidence="2" type="ORF">NCTC13100_01753</name>
</gene>
<evidence type="ECO:0000313" key="3">
    <source>
        <dbReference type="Proteomes" id="UP000254263"/>
    </source>
</evidence>
<accession>A0A379DKU4</accession>
<dbReference type="Pfam" id="PF03061">
    <property type="entry name" value="4HBT"/>
    <property type="match status" value="1"/>
</dbReference>
<dbReference type="RefSeq" id="WP_018360463.1">
    <property type="nucleotide sequence ID" value="NZ_UGTI01000001.1"/>
</dbReference>
<name>A0A379DKU4_9PORP</name>
<dbReference type="GO" id="GO:0016790">
    <property type="term" value="F:thiolester hydrolase activity"/>
    <property type="evidence" value="ECO:0007669"/>
    <property type="project" value="UniProtKB-ARBA"/>
</dbReference>
<dbReference type="Gene3D" id="3.10.129.10">
    <property type="entry name" value="Hotdog Thioesterase"/>
    <property type="match status" value="1"/>
</dbReference>